<organism evidence="2 3">
    <name type="scientific">Dentiscutata erythropus</name>
    <dbReference type="NCBI Taxonomy" id="1348616"/>
    <lineage>
        <taxon>Eukaryota</taxon>
        <taxon>Fungi</taxon>
        <taxon>Fungi incertae sedis</taxon>
        <taxon>Mucoromycota</taxon>
        <taxon>Glomeromycotina</taxon>
        <taxon>Glomeromycetes</taxon>
        <taxon>Diversisporales</taxon>
        <taxon>Gigasporaceae</taxon>
        <taxon>Dentiscutata</taxon>
    </lineage>
</organism>
<comment type="caution">
    <text evidence="2">The sequence shown here is derived from an EMBL/GenBank/DDBJ whole genome shotgun (WGS) entry which is preliminary data.</text>
</comment>
<dbReference type="PANTHER" id="PTHR46919">
    <property type="entry name" value="ZINC FINGER, C3HC4 TYPE (RING FINGER) FAMILY PROTEIN"/>
    <property type="match status" value="1"/>
</dbReference>
<proteinExistence type="predicted"/>
<name>A0A9N9IEE2_9GLOM</name>
<sequence>TLLMKGKTFKPGEPYTHRLNKILDEYPDGSQILREILQNSDDSKSRTQTFLLDHNTYPTKKLIEPVLNGYDKSDLKLDRYQGPALLSRNEATFEERDFQSLLRLANSEKRDQFDKIGAMGVGFNSIYHITDSPAFITGDQYVILDPHDWYFDGGIRYNFIDDNIPADYPDQFAPFTNTFGIPRNKKLNGTIFRYPLRTVQDAKDSEISKNEYNPTKLLNMFDKFYENESINCLLFLKSVESIKFFELKENESTPNLLYSIEIVNAKQIRKKRGLVDRSISSLMKELGEQKLSDNSALESVFVVTFRQQKGDEEPRESQWIIFGWLGDLKATATYFNETFKKKIIDYKLIPNVGIAVPLNDPEAIGRLFCFLPLPILMPFRVSVHGHFAVSTNRRSLWSAADGEDLAEGTLAKLKVLWNQYLFNVILPQAWAKFLVHLPIEAPEINANEFYSFWPIIKGSGPGDLVNNQSKNLLFYTIENLKVADKVFCGPPKSCSLGNVSDILSSCQKIFTPCGTTFHLLSIESGFLPDESAHSDILRIIESIGFPLINIDPKIYEELKWSCHKDSLNVCSPHFVRMYLHQNKSKWESLKRDDIISLFEYVLKDNNYTELNGLTMIPLSDGTFGTISQQKKHYFGIKSKSRSLTFYIGPDCNNSIGDNDERNIFANNLNKFIDKNIPNELWNLLYEGAQEEWDLNIKILVPSVVANMITEELNGYSAGCDEISLGDSFEWVFKIWDNFKERDYDLMEFEDIHILPTNNETLRKLKTNQKCFWNSVNNKLDNDVQPLIEKLGIVFVDKQFEKRVTYSRSKLSKYVIGLENLTEVLTCLNVVDTFPKNVQIKLQPQDAEILINYLRCLSPDNSINNIVKYLPIFSEVGKEDLIPLSPSRRIWYLLPSEDEKNFGKIIAPDTVGFLDTSTPNKRFLLESIIKVKRLSQQEYWTKFVIPHLGSQTPATIEIVIMKLFERLQLLLSENSNLRIDLGNIAFIPASTFQQKEKQGTHVELKKPTELFDPDNYYFSELFFDDERLFPARNFSEKFRDNFLTSLKLLGMKSNLSSSDIIQRLDVLAKRRKDEFDIVHKKSLKLVQYIDQNYYTLSLTSRQPYNMPQLFATTNIDLLSILQTREWIPTVDFTGKKQFSKANECRSTKHKNLVGLVMPIIEYYFDNKTFMKDMQWDSNPPADIVIAQLKAFVIELEKNLGKSVIIELPYAFKNYKELFKEMGVRQKIGILDLINVIKEFHSNEVNTVKTLSNEELQKVVSIIELIANRVNEKNDSSESLKDLLVPSTDCHLVNLYEIYYDDMKTRLNEDEKNELKIVHSLISYSVAKILGMKMLAGKFIDSETNNNYGEVYEQNEQLA</sequence>
<feature type="non-terminal residue" evidence="2">
    <location>
        <position position="1357"/>
    </location>
</feature>
<reference evidence="2" key="1">
    <citation type="submission" date="2021-06" db="EMBL/GenBank/DDBJ databases">
        <authorList>
            <person name="Kallberg Y."/>
            <person name="Tangrot J."/>
            <person name="Rosling A."/>
        </authorList>
    </citation>
    <scope>NUCLEOTIDE SEQUENCE</scope>
    <source>
        <strain evidence="2">MA453B</strain>
    </source>
</reference>
<feature type="domain" description="Sacsin/Nov" evidence="1">
    <location>
        <begin position="13"/>
        <end position="258"/>
    </location>
</feature>
<evidence type="ECO:0000313" key="3">
    <source>
        <dbReference type="Proteomes" id="UP000789405"/>
    </source>
</evidence>
<gene>
    <name evidence="2" type="ORF">DERYTH_LOCUS15225</name>
</gene>
<dbReference type="InterPro" id="IPR058210">
    <property type="entry name" value="SACS/Nov_dom"/>
</dbReference>
<dbReference type="NCBIfam" id="NF047352">
    <property type="entry name" value="P_loop_sacsin"/>
    <property type="match status" value="1"/>
</dbReference>
<evidence type="ECO:0000259" key="1">
    <source>
        <dbReference type="Pfam" id="PF25794"/>
    </source>
</evidence>
<feature type="non-terminal residue" evidence="2">
    <location>
        <position position="1"/>
    </location>
</feature>
<dbReference type="Pfam" id="PF25794">
    <property type="entry name" value="SACS"/>
    <property type="match status" value="1"/>
</dbReference>
<protein>
    <submittedName>
        <fullName evidence="2">6650_t:CDS:1</fullName>
    </submittedName>
</protein>
<dbReference type="SUPFAM" id="SSF55874">
    <property type="entry name" value="ATPase domain of HSP90 chaperone/DNA topoisomerase II/histidine kinase"/>
    <property type="match status" value="1"/>
</dbReference>
<dbReference type="OrthoDB" id="1262810at2759"/>
<evidence type="ECO:0000313" key="2">
    <source>
        <dbReference type="EMBL" id="CAG8732191.1"/>
    </source>
</evidence>
<keyword evidence="3" id="KW-1185">Reference proteome</keyword>
<dbReference type="Proteomes" id="UP000789405">
    <property type="component" value="Unassembled WGS sequence"/>
</dbReference>
<dbReference type="PANTHER" id="PTHR46919:SF2">
    <property type="entry name" value="SACSIN"/>
    <property type="match status" value="1"/>
</dbReference>
<accession>A0A9N9IEE2</accession>
<dbReference type="EMBL" id="CAJVPY010012152">
    <property type="protein sequence ID" value="CAG8732191.1"/>
    <property type="molecule type" value="Genomic_DNA"/>
</dbReference>
<dbReference type="InterPro" id="IPR036890">
    <property type="entry name" value="HATPase_C_sf"/>
</dbReference>